<evidence type="ECO:0000256" key="1">
    <source>
        <dbReference type="PIRNR" id="PIRNR037706"/>
    </source>
</evidence>
<keyword evidence="1 2" id="KW-0689">Ribosomal protein</keyword>
<sequence>MPAKGASTRLNPVRLQTIPHLRVRRPNQHEQNPCVTVMSTMLSCWASSGFGSENCAAIETQLKKCMDQPKSQGEKKNTINYHLMRMYPKVVGPQKRDGKLG</sequence>
<dbReference type="AlphaFoldDB" id="A0A017SCI0"/>
<dbReference type="InterPro" id="IPR009069">
    <property type="entry name" value="Cys_alpha_HP_mot_SF"/>
</dbReference>
<comment type="similarity">
    <text evidence="1">Belongs to the mitochondrion-specific ribosomal protein mS37 family.</text>
</comment>
<dbReference type="SUPFAM" id="SSF47072">
    <property type="entry name" value="Cysteine alpha-hairpin motif"/>
    <property type="match status" value="1"/>
</dbReference>
<dbReference type="PIRSF" id="PIRSF037706">
    <property type="entry name" value="MRP10"/>
    <property type="match status" value="1"/>
</dbReference>
<evidence type="ECO:0000313" key="3">
    <source>
        <dbReference type="Proteomes" id="UP000019804"/>
    </source>
</evidence>
<gene>
    <name evidence="2" type="ORF">EURHEDRAFT_457644</name>
</gene>
<accession>A0A017SCI0</accession>
<dbReference type="GO" id="GO:0003735">
    <property type="term" value="F:structural constituent of ribosome"/>
    <property type="evidence" value="ECO:0007669"/>
    <property type="project" value="InterPro"/>
</dbReference>
<keyword evidence="3" id="KW-1185">Reference proteome</keyword>
<dbReference type="STRING" id="1388766.A0A017SCI0"/>
<dbReference type="EMBL" id="KK088426">
    <property type="protein sequence ID" value="EYE94486.1"/>
    <property type="molecule type" value="Genomic_DNA"/>
</dbReference>
<proteinExistence type="inferred from homology"/>
<keyword evidence="1" id="KW-0496">Mitochondrion</keyword>
<reference evidence="3" key="1">
    <citation type="journal article" date="2014" name="Nat. Commun.">
        <title>Genomic adaptations of the halophilic Dead Sea filamentous fungus Eurotium rubrum.</title>
        <authorList>
            <person name="Kis-Papo T."/>
            <person name="Weig A.R."/>
            <person name="Riley R."/>
            <person name="Persoh D."/>
            <person name="Salamov A."/>
            <person name="Sun H."/>
            <person name="Lipzen A."/>
            <person name="Wasser S.P."/>
            <person name="Rambold G."/>
            <person name="Grigoriev I.V."/>
            <person name="Nevo E."/>
        </authorList>
    </citation>
    <scope>NUCLEOTIDE SEQUENCE [LARGE SCALE GENOMIC DNA]</scope>
    <source>
        <strain evidence="3">CBS 135680</strain>
    </source>
</reference>
<dbReference type="GO" id="GO:0005763">
    <property type="term" value="C:mitochondrial small ribosomal subunit"/>
    <property type="evidence" value="ECO:0007669"/>
    <property type="project" value="TreeGrafter"/>
</dbReference>
<name>A0A017SCI0_ASPRC</name>
<dbReference type="PANTHER" id="PTHR28066:SF1">
    <property type="entry name" value="SMALL RIBOSOMAL SUBUNIT PROTEIN MS37"/>
    <property type="match status" value="1"/>
</dbReference>
<dbReference type="RefSeq" id="XP_040638174.1">
    <property type="nucleotide sequence ID" value="XM_040784449.1"/>
</dbReference>
<dbReference type="InterPro" id="IPR017264">
    <property type="entry name" value="Ribosomal_mS37_fun"/>
</dbReference>
<dbReference type="HOGENOM" id="CLU_162186_0_0_1"/>
<comment type="subcellular location">
    <subcellularLocation>
        <location evidence="1">Mitochondrion</location>
    </subcellularLocation>
</comment>
<dbReference type="GeneID" id="63699573"/>
<organism evidence="2 3">
    <name type="scientific">Aspergillus ruber (strain CBS 135680)</name>
    <dbReference type="NCBI Taxonomy" id="1388766"/>
    <lineage>
        <taxon>Eukaryota</taxon>
        <taxon>Fungi</taxon>
        <taxon>Dikarya</taxon>
        <taxon>Ascomycota</taxon>
        <taxon>Pezizomycotina</taxon>
        <taxon>Eurotiomycetes</taxon>
        <taxon>Eurotiomycetidae</taxon>
        <taxon>Eurotiales</taxon>
        <taxon>Aspergillaceae</taxon>
        <taxon>Aspergillus</taxon>
        <taxon>Aspergillus subgen. Aspergillus</taxon>
    </lineage>
</organism>
<evidence type="ECO:0000313" key="2">
    <source>
        <dbReference type="EMBL" id="EYE94486.1"/>
    </source>
</evidence>
<comment type="function">
    <text evidence="1">Component of the mitochondrial ribosome (mitoribosome), a dedicated translation machinery responsible for the synthesis of mitochondrial genome-encoded proteins, including at least some of the essential transmembrane subunits of the mitochondrial respiratory chain. The mitoribosomes are attached to the mitochondrial inner membrane and translation products are cotranslationally integrated into the membrane.</text>
</comment>
<dbReference type="PANTHER" id="PTHR28066">
    <property type="entry name" value="37S RIBOSOMAL PROTEIN MRP10, MITOCHONDRIAL"/>
    <property type="match status" value="1"/>
</dbReference>
<dbReference type="Proteomes" id="UP000019804">
    <property type="component" value="Unassembled WGS sequence"/>
</dbReference>
<dbReference type="OrthoDB" id="2210at2759"/>
<dbReference type="GO" id="GO:0032543">
    <property type="term" value="P:mitochondrial translation"/>
    <property type="evidence" value="ECO:0007669"/>
    <property type="project" value="InterPro"/>
</dbReference>
<protein>
    <recommendedName>
        <fullName evidence="1">Small ribosomal subunit protein mS37</fullName>
    </recommendedName>
</protein>
<keyword evidence="1" id="KW-0687">Ribonucleoprotein</keyword>
<comment type="subunit">
    <text evidence="1">Component of the mitochondrial small ribosomal subunit.</text>
</comment>